<feature type="domain" description="Apple" evidence="3">
    <location>
        <begin position="31"/>
        <end position="103"/>
    </location>
</feature>
<feature type="chain" id="PRO_5020624449" description="Apple domain-containing protein" evidence="2">
    <location>
        <begin position="18"/>
        <end position="349"/>
    </location>
</feature>
<name>A0A4U7B0C4_9PEZI</name>
<evidence type="ECO:0000259" key="3">
    <source>
        <dbReference type="PROSITE" id="PS50948"/>
    </source>
</evidence>
<dbReference type="InterPro" id="IPR003609">
    <property type="entry name" value="Pan_app"/>
</dbReference>
<dbReference type="EMBL" id="PTQR01000059">
    <property type="protein sequence ID" value="TKX23055.1"/>
    <property type="molecule type" value="Genomic_DNA"/>
</dbReference>
<dbReference type="AlphaFoldDB" id="A0A4U7B0C4"/>
<feature type="region of interest" description="Disordered" evidence="1">
    <location>
        <begin position="114"/>
        <end position="144"/>
    </location>
</feature>
<organism evidence="4 5">
    <name type="scientific">Elsinoe australis</name>
    <dbReference type="NCBI Taxonomy" id="40998"/>
    <lineage>
        <taxon>Eukaryota</taxon>
        <taxon>Fungi</taxon>
        <taxon>Dikarya</taxon>
        <taxon>Ascomycota</taxon>
        <taxon>Pezizomycotina</taxon>
        <taxon>Dothideomycetes</taxon>
        <taxon>Dothideomycetidae</taxon>
        <taxon>Myriangiales</taxon>
        <taxon>Elsinoaceae</taxon>
        <taxon>Elsinoe</taxon>
    </lineage>
</organism>
<gene>
    <name evidence="4" type="ORF">C1H76_4794</name>
</gene>
<evidence type="ECO:0000313" key="5">
    <source>
        <dbReference type="Proteomes" id="UP000308133"/>
    </source>
</evidence>
<reference evidence="4 5" key="1">
    <citation type="submission" date="2018-02" db="EMBL/GenBank/DDBJ databases">
        <title>Draft genome sequences of Elsinoe sp., causing black scab on jojoba.</title>
        <authorList>
            <person name="Stodart B."/>
            <person name="Jeffress S."/>
            <person name="Ash G."/>
            <person name="Arun Chinnappa K."/>
        </authorList>
    </citation>
    <scope>NUCLEOTIDE SEQUENCE [LARGE SCALE GENOMIC DNA]</scope>
    <source>
        <strain evidence="4 5">Hillstone_2</strain>
    </source>
</reference>
<dbReference type="Proteomes" id="UP000308133">
    <property type="component" value="Unassembled WGS sequence"/>
</dbReference>
<dbReference type="PROSITE" id="PS50948">
    <property type="entry name" value="PAN"/>
    <property type="match status" value="1"/>
</dbReference>
<accession>A0A4U7B0C4</accession>
<protein>
    <recommendedName>
        <fullName evidence="3">Apple domain-containing protein</fullName>
    </recommendedName>
</protein>
<proteinExistence type="predicted"/>
<evidence type="ECO:0000256" key="2">
    <source>
        <dbReference type="SAM" id="SignalP"/>
    </source>
</evidence>
<comment type="caution">
    <text evidence="4">The sequence shown here is derived from an EMBL/GenBank/DDBJ whole genome shotgun (WGS) entry which is preliminary data.</text>
</comment>
<feature type="signal peptide" evidence="2">
    <location>
        <begin position="1"/>
        <end position="17"/>
    </location>
</feature>
<evidence type="ECO:0000313" key="4">
    <source>
        <dbReference type="EMBL" id="TKX23055.1"/>
    </source>
</evidence>
<keyword evidence="2" id="KW-0732">Signal</keyword>
<sequence>MLTNALLVSALTGLSLAGPVAKAAKKRADVCGTKGYDRGKGNYSYDNSGKYSTYAACSARCSADVKCKSFGFGGKECLLFNIALNGNFDADKNSKDTYYDRGCISASATTSAAPKTTTTTTSKTTTKAPTTTSKTSLPTATPPTTTAIVVTTTPSTPTSTGVAIPASCTNVPPTVSITSFSWFNSTHNLDCADQSSNPPNAQVCWNGSTNTLCAAGSDGCTCTGYCLTGLPTAAYQPLGYGPPDTININIEGLNSDRTCSAANPQSIRRNELGQGHFDCGSAADYIGFYGDSNKDAGNVGSVYYNAYTNTCNGAAPRYEGSFPLICSRDAGNNATCTAALPVVLTLASL</sequence>
<evidence type="ECO:0000256" key="1">
    <source>
        <dbReference type="SAM" id="MobiDB-lite"/>
    </source>
</evidence>